<dbReference type="Pfam" id="PF00392">
    <property type="entry name" value="GntR"/>
    <property type="match status" value="1"/>
</dbReference>
<evidence type="ECO:0000313" key="8">
    <source>
        <dbReference type="EMBL" id="ANF26053.1"/>
    </source>
</evidence>
<dbReference type="GO" id="GO:0003700">
    <property type="term" value="F:DNA-binding transcription factor activity"/>
    <property type="evidence" value="ECO:0007669"/>
    <property type="project" value="InterPro"/>
</dbReference>
<dbReference type="InterPro" id="IPR008920">
    <property type="entry name" value="TF_FadR/GntR_C"/>
</dbReference>
<dbReference type="AlphaFoldDB" id="A0A172WRH5"/>
<keyword evidence="4" id="KW-0804">Transcription</keyword>
<dbReference type="FunFam" id="1.10.10.10:FF:000048">
    <property type="entry name" value="Pyruvate dehydrogenase complex transcriptional repressor"/>
    <property type="match status" value="1"/>
</dbReference>
<evidence type="ECO:0000256" key="2">
    <source>
        <dbReference type="ARBA" id="ARBA00023015"/>
    </source>
</evidence>
<dbReference type="SMART" id="SM00895">
    <property type="entry name" value="FCD"/>
    <property type="match status" value="1"/>
</dbReference>
<evidence type="ECO:0000256" key="5">
    <source>
        <dbReference type="ARBA" id="ARBA00037357"/>
    </source>
</evidence>
<keyword evidence="3" id="KW-0238">DNA-binding</keyword>
<dbReference type="eggNOG" id="COG2186">
    <property type="taxonomic scope" value="Bacteria"/>
</dbReference>
<accession>A0A172WRH5</accession>
<evidence type="ECO:0000259" key="7">
    <source>
        <dbReference type="PROSITE" id="PS50949"/>
    </source>
</evidence>
<dbReference type="Proteomes" id="UP000077787">
    <property type="component" value="Chromosome"/>
</dbReference>
<dbReference type="GO" id="GO:0003677">
    <property type="term" value="F:DNA binding"/>
    <property type="evidence" value="ECO:0007669"/>
    <property type="project" value="UniProtKB-KW"/>
</dbReference>
<dbReference type="Gene3D" id="1.20.120.530">
    <property type="entry name" value="GntR ligand-binding domain-like"/>
    <property type="match status" value="1"/>
</dbReference>
<dbReference type="Pfam" id="PF07729">
    <property type="entry name" value="FCD"/>
    <property type="match status" value="1"/>
</dbReference>
<dbReference type="PROSITE" id="PS50949">
    <property type="entry name" value="HTH_GNTR"/>
    <property type="match status" value="1"/>
</dbReference>
<evidence type="ECO:0000256" key="4">
    <source>
        <dbReference type="ARBA" id="ARBA00023163"/>
    </source>
</evidence>
<dbReference type="SMART" id="SM00345">
    <property type="entry name" value="HTH_GNTR"/>
    <property type="match status" value="1"/>
</dbReference>
<dbReference type="RefSeq" id="WP_064481625.1">
    <property type="nucleotide sequence ID" value="NZ_CP015641.1"/>
</dbReference>
<evidence type="ECO:0000313" key="9">
    <source>
        <dbReference type="Proteomes" id="UP000077787"/>
    </source>
</evidence>
<dbReference type="PRINTS" id="PR00035">
    <property type="entry name" value="HTHGNTR"/>
</dbReference>
<gene>
    <name evidence="8" type="primary">pdhR</name>
    <name evidence="8" type="ORF">PS273GM_13310</name>
</gene>
<keyword evidence="2" id="KW-0805">Transcription regulation</keyword>
<evidence type="ECO:0000256" key="6">
    <source>
        <dbReference type="ARBA" id="ARBA00039592"/>
    </source>
</evidence>
<organism evidence="8 9">
    <name type="scientific">Stutzerimonas stutzeri</name>
    <name type="common">Pseudomonas stutzeri</name>
    <dbReference type="NCBI Taxonomy" id="316"/>
    <lineage>
        <taxon>Bacteria</taxon>
        <taxon>Pseudomonadati</taxon>
        <taxon>Pseudomonadota</taxon>
        <taxon>Gammaproteobacteria</taxon>
        <taxon>Pseudomonadales</taxon>
        <taxon>Pseudomonadaceae</taxon>
        <taxon>Stutzerimonas</taxon>
    </lineage>
</organism>
<dbReference type="PANTHER" id="PTHR43537">
    <property type="entry name" value="TRANSCRIPTIONAL REGULATOR, GNTR FAMILY"/>
    <property type="match status" value="1"/>
</dbReference>
<dbReference type="SUPFAM" id="SSF46785">
    <property type="entry name" value="Winged helix' DNA-binding domain"/>
    <property type="match status" value="1"/>
</dbReference>
<dbReference type="InterPro" id="IPR011711">
    <property type="entry name" value="GntR_C"/>
</dbReference>
<dbReference type="SUPFAM" id="SSF48008">
    <property type="entry name" value="GntR ligand-binding domain-like"/>
    <property type="match status" value="1"/>
</dbReference>
<keyword evidence="1" id="KW-0678">Repressor</keyword>
<dbReference type="InterPro" id="IPR036390">
    <property type="entry name" value="WH_DNA-bd_sf"/>
</dbReference>
<name>A0A172WRH5_STUST</name>
<protein>
    <recommendedName>
        <fullName evidence="6">Pyruvate dehydrogenase complex repressor</fullName>
    </recommendedName>
</protein>
<dbReference type="EMBL" id="CP015641">
    <property type="protein sequence ID" value="ANF26053.1"/>
    <property type="molecule type" value="Genomic_DNA"/>
</dbReference>
<dbReference type="PANTHER" id="PTHR43537:SF34">
    <property type="entry name" value="PYRUVATE DEHYDROGENASE COMPLEX REPRESSOR"/>
    <property type="match status" value="1"/>
</dbReference>
<dbReference type="Gene3D" id="1.10.10.10">
    <property type="entry name" value="Winged helix-like DNA-binding domain superfamily/Winged helix DNA-binding domain"/>
    <property type="match status" value="1"/>
</dbReference>
<dbReference type="OrthoDB" id="5450856at2"/>
<evidence type="ECO:0000256" key="1">
    <source>
        <dbReference type="ARBA" id="ARBA00022491"/>
    </source>
</evidence>
<sequence>MEVGMVRQRRLADNIVEQLETMILEGTLKAGERLPAERVLAEQFGVSRPSLREAIQKLAAKGLLISRHGGGNFVAESLGSTFSDPLLHLLENNADAQRDLLEFRHTLEGSCAYYAALRATEVDQQRLGEAFAALQDCYAREGTVTRAEEGAADARFHLAIAEASHNAVLLHTIRGLFDLLKRNVVTNIGGMYALRNETRDMLMRQHQELYDAIIARRANDARDVIHRHISYVQEVLAEGQQEAQRLARAQRRQGRSEKHIESLCAERGS</sequence>
<comment type="function">
    <text evidence="5">Transcriptional repressor for the pyruvate dehydrogenase complex genes aceEF and lpd.</text>
</comment>
<evidence type="ECO:0000256" key="3">
    <source>
        <dbReference type="ARBA" id="ARBA00023125"/>
    </source>
</evidence>
<feature type="domain" description="HTH gntR-type" evidence="7">
    <location>
        <begin position="9"/>
        <end position="77"/>
    </location>
</feature>
<proteinExistence type="predicted"/>
<reference evidence="8 9" key="1">
    <citation type="submission" date="2016-05" db="EMBL/GenBank/DDBJ databases">
        <title>Genome sequence of Pseudomonas stutzeri 273 and identification of the exopolysaccharide biosynthesis locus.</title>
        <authorList>
            <person name="Wu S."/>
            <person name="Sun C."/>
        </authorList>
    </citation>
    <scope>NUCLEOTIDE SEQUENCE [LARGE SCALE GENOMIC DNA]</scope>
    <source>
        <strain evidence="8 9">273</strain>
    </source>
</reference>
<dbReference type="InterPro" id="IPR036388">
    <property type="entry name" value="WH-like_DNA-bd_sf"/>
</dbReference>
<dbReference type="CDD" id="cd07377">
    <property type="entry name" value="WHTH_GntR"/>
    <property type="match status" value="1"/>
</dbReference>
<dbReference type="InterPro" id="IPR000524">
    <property type="entry name" value="Tscrpt_reg_HTH_GntR"/>
</dbReference>